<feature type="transmembrane region" description="Helical" evidence="9">
    <location>
        <begin position="160"/>
        <end position="184"/>
    </location>
</feature>
<keyword evidence="13" id="KW-1185">Reference proteome</keyword>
<dbReference type="Gene3D" id="3.40.50.300">
    <property type="entry name" value="P-loop containing nucleotide triphosphate hydrolases"/>
    <property type="match status" value="2"/>
</dbReference>
<evidence type="ECO:0000256" key="7">
    <source>
        <dbReference type="ARBA" id="ARBA00022989"/>
    </source>
</evidence>
<dbReference type="InterPro" id="IPR017871">
    <property type="entry name" value="ABC_transporter-like_CS"/>
</dbReference>
<feature type="transmembrane region" description="Helical" evidence="9">
    <location>
        <begin position="325"/>
        <end position="343"/>
    </location>
</feature>
<reference evidence="12 13" key="1">
    <citation type="journal article" date="2007" name="Science">
        <title>Sea anemone genome reveals ancestral eumetazoan gene repertoire and genomic organization.</title>
        <authorList>
            <person name="Putnam N.H."/>
            <person name="Srivastava M."/>
            <person name="Hellsten U."/>
            <person name="Dirks B."/>
            <person name="Chapman J."/>
            <person name="Salamov A."/>
            <person name="Terry A."/>
            <person name="Shapiro H."/>
            <person name="Lindquist E."/>
            <person name="Kapitonov V.V."/>
            <person name="Jurka J."/>
            <person name="Genikhovich G."/>
            <person name="Grigoriev I.V."/>
            <person name="Lucas S.M."/>
            <person name="Steele R.E."/>
            <person name="Finnerty J.R."/>
            <person name="Technau U."/>
            <person name="Martindale M.Q."/>
            <person name="Rokhsar D.S."/>
        </authorList>
    </citation>
    <scope>NUCLEOTIDE SEQUENCE [LARGE SCALE GENOMIC DNA]</scope>
    <source>
        <strain evidence="13">CH2 X CH6</strain>
    </source>
</reference>
<dbReference type="SUPFAM" id="SSF52540">
    <property type="entry name" value="P-loop containing nucleoside triphosphate hydrolases"/>
    <property type="match status" value="2"/>
</dbReference>
<keyword evidence="6" id="KW-0067">ATP-binding</keyword>
<feature type="transmembrane region" description="Helical" evidence="9">
    <location>
        <begin position="409"/>
        <end position="431"/>
    </location>
</feature>
<dbReference type="InParanoid" id="A7SM18"/>
<evidence type="ECO:0000313" key="12">
    <source>
        <dbReference type="EMBL" id="EDO35250.1"/>
    </source>
</evidence>
<feature type="transmembrane region" description="Helical" evidence="9">
    <location>
        <begin position="437"/>
        <end position="460"/>
    </location>
</feature>
<dbReference type="eggNOG" id="KOG0054">
    <property type="taxonomic scope" value="Eukaryota"/>
</dbReference>
<dbReference type="InterPro" id="IPR047083">
    <property type="entry name" value="ABCC4_TMD2"/>
</dbReference>
<dbReference type="GO" id="GO:0016887">
    <property type="term" value="F:ATP hydrolysis activity"/>
    <property type="evidence" value="ECO:0007669"/>
    <property type="project" value="InterPro"/>
</dbReference>
<sequence>RAVYYNADVYLLDDPLSSVDTHVGRHLFDACICGLIKDCPRILVTHQLQYLHSATEILCLKEGRVLGIGTYTELTTSGIDFTTLIKTKPEAEETDADSAIGEDTNDSLLVPEVTLEVPETKAIYRRSLSASTAEIAPDNGIAPEMLEPEERPRGSIPVKLYLDLFYAGANCCTLVFMSVLFFAAQGSYTITDWWLAHWSDIDYKQNLLNETSGIVTQSPYDRRYYIAVYGGLVLLTFLLSFIRSFLFFYVKVAASKALHNKMFCAVLRAPMYFFDTNPAGRIINRFSKDIGFMDDLLPETFYEFISLAILCFAVVVVNVATMPWVIIGILPLAVAFLFVRSYYLKTSREVKRIEAIGRTPIFNHFSSTLEGLATIRSLSSQTQVTAELAACQDHHSEAWFLFIATSRWLAIRLEMLCLLFVTMAAFTPLFLSRNHDIDAGVVGLTLSYAVMLTGMFQWCVRMSAEVENQMTAVERVVDYSKVEPEGEWHKECSDVPPIWPVHGLITAESLSLQYHATLPRVLKNMCFCVRPKEKVGIVGRTGTGKSSLLAALIRLVEPKGIMRIDGVDITDIGLHDLRSKISVIPQDPVLFSGSLRHNLDPVSQYKDEELWTALKEVQLGDAVLEFPDGLDTKVTESGNNFSVGQRQLICLARALLRRNVILIIDEATAHVDQRTDALIQKTIRSKFKDCTVLTIAHRLNTIMDMDRVMVLDNGKLVEFEEPFVMLLNPESVFSKLVAETGPDNADKLTEMAK</sequence>
<dbReference type="InterPro" id="IPR036640">
    <property type="entry name" value="ABC1_TM_sf"/>
</dbReference>
<dbReference type="PROSITE" id="PS50929">
    <property type="entry name" value="ABC_TM1F"/>
    <property type="match status" value="1"/>
</dbReference>
<dbReference type="GO" id="GO:0140359">
    <property type="term" value="F:ABC-type transporter activity"/>
    <property type="evidence" value="ECO:0000318"/>
    <property type="project" value="GO_Central"/>
</dbReference>
<dbReference type="PROSITE" id="PS50893">
    <property type="entry name" value="ABC_TRANSPORTER_2"/>
    <property type="match status" value="1"/>
</dbReference>
<dbReference type="InterPro" id="IPR050173">
    <property type="entry name" value="ABC_transporter_C-like"/>
</dbReference>
<dbReference type="InterPro" id="IPR003439">
    <property type="entry name" value="ABC_transporter-like_ATP-bd"/>
</dbReference>
<dbReference type="CDD" id="cd03244">
    <property type="entry name" value="ABCC_MRP_domain2"/>
    <property type="match status" value="1"/>
</dbReference>
<evidence type="ECO:0000256" key="9">
    <source>
        <dbReference type="SAM" id="Phobius"/>
    </source>
</evidence>
<dbReference type="Pfam" id="PF00005">
    <property type="entry name" value="ABC_tran"/>
    <property type="match status" value="1"/>
</dbReference>
<feature type="domain" description="ABC transporter" evidence="10">
    <location>
        <begin position="505"/>
        <end position="738"/>
    </location>
</feature>
<dbReference type="SUPFAM" id="SSF90123">
    <property type="entry name" value="ABC transporter transmembrane region"/>
    <property type="match status" value="1"/>
</dbReference>
<dbReference type="HOGENOM" id="CLU_000604_27_9_1"/>
<keyword evidence="3" id="KW-0813">Transport</keyword>
<dbReference type="GO" id="GO:0005524">
    <property type="term" value="F:ATP binding"/>
    <property type="evidence" value="ECO:0007669"/>
    <property type="project" value="UniProtKB-KW"/>
</dbReference>
<evidence type="ECO:0000256" key="5">
    <source>
        <dbReference type="ARBA" id="ARBA00022741"/>
    </source>
</evidence>
<dbReference type="Pfam" id="PF00664">
    <property type="entry name" value="ABC_membrane"/>
    <property type="match status" value="1"/>
</dbReference>
<dbReference type="GO" id="GO:0055085">
    <property type="term" value="P:transmembrane transport"/>
    <property type="evidence" value="ECO:0000318"/>
    <property type="project" value="GO_Central"/>
</dbReference>
<dbReference type="PROSITE" id="PS00211">
    <property type="entry name" value="ABC_TRANSPORTER_1"/>
    <property type="match status" value="1"/>
</dbReference>
<dbReference type="GO" id="GO:0005886">
    <property type="term" value="C:plasma membrane"/>
    <property type="evidence" value="ECO:0000318"/>
    <property type="project" value="GO_Central"/>
</dbReference>
<gene>
    <name evidence="12" type="ORF">NEMVEDRAFT_v1g10208</name>
</gene>
<dbReference type="PhylomeDB" id="A7SM18"/>
<dbReference type="Gene3D" id="1.20.1560.10">
    <property type="entry name" value="ABC transporter type 1, transmembrane domain"/>
    <property type="match status" value="1"/>
</dbReference>
<evidence type="ECO:0000256" key="8">
    <source>
        <dbReference type="ARBA" id="ARBA00023136"/>
    </source>
</evidence>
<protein>
    <submittedName>
        <fullName evidence="12">Uncharacterized protein</fullName>
    </submittedName>
</protein>
<dbReference type="EMBL" id="DS469704">
    <property type="protein sequence ID" value="EDO35250.1"/>
    <property type="molecule type" value="Genomic_DNA"/>
</dbReference>
<dbReference type="Proteomes" id="UP000001593">
    <property type="component" value="Unassembled WGS sequence"/>
</dbReference>
<keyword evidence="8 9" id="KW-0472">Membrane</keyword>
<name>A7SM18_NEMVE</name>
<dbReference type="FunFam" id="3.40.50.300:FF:003802">
    <property type="entry name" value="Predicted protein"/>
    <property type="match status" value="1"/>
</dbReference>
<comment type="subcellular location">
    <subcellularLocation>
        <location evidence="1">Membrane</location>
        <topology evidence="1">Multi-pass membrane protein</topology>
    </subcellularLocation>
</comment>
<dbReference type="PANTHER" id="PTHR24223">
    <property type="entry name" value="ATP-BINDING CASSETTE SUB-FAMILY C"/>
    <property type="match status" value="1"/>
</dbReference>
<evidence type="ECO:0000256" key="6">
    <source>
        <dbReference type="ARBA" id="ARBA00022840"/>
    </source>
</evidence>
<feature type="non-terminal residue" evidence="12">
    <location>
        <position position="1"/>
    </location>
</feature>
<feature type="transmembrane region" description="Helical" evidence="9">
    <location>
        <begin position="301"/>
        <end position="319"/>
    </location>
</feature>
<dbReference type="SMART" id="SM00382">
    <property type="entry name" value="AAA"/>
    <property type="match status" value="1"/>
</dbReference>
<dbReference type="InterPro" id="IPR027417">
    <property type="entry name" value="P-loop_NTPase"/>
</dbReference>
<accession>A7SM18</accession>
<keyword evidence="4 9" id="KW-0812">Transmembrane</keyword>
<evidence type="ECO:0000256" key="2">
    <source>
        <dbReference type="ARBA" id="ARBA00009726"/>
    </source>
</evidence>
<keyword evidence="5" id="KW-0547">Nucleotide-binding</keyword>
<dbReference type="FunFam" id="1.20.1560.10:FF:000014">
    <property type="entry name" value="Multidrug resistance-associated protein member 4"/>
    <property type="match status" value="1"/>
</dbReference>
<evidence type="ECO:0000313" key="13">
    <source>
        <dbReference type="Proteomes" id="UP000001593"/>
    </source>
</evidence>
<dbReference type="OMA" id="ITIEAGW"/>
<evidence type="ECO:0000256" key="4">
    <source>
        <dbReference type="ARBA" id="ARBA00022692"/>
    </source>
</evidence>
<feature type="domain" description="ABC transmembrane type-1" evidence="11">
    <location>
        <begin position="175"/>
        <end position="468"/>
    </location>
</feature>
<organism evidence="12 13">
    <name type="scientific">Nematostella vectensis</name>
    <name type="common">Starlet sea anemone</name>
    <dbReference type="NCBI Taxonomy" id="45351"/>
    <lineage>
        <taxon>Eukaryota</taxon>
        <taxon>Metazoa</taxon>
        <taxon>Cnidaria</taxon>
        <taxon>Anthozoa</taxon>
        <taxon>Hexacorallia</taxon>
        <taxon>Actiniaria</taxon>
        <taxon>Edwardsiidae</taxon>
        <taxon>Nematostella</taxon>
    </lineage>
</organism>
<dbReference type="PANTHER" id="PTHR24223:SF456">
    <property type="entry name" value="MULTIDRUG RESISTANCE-ASSOCIATED PROTEIN LETHAL(2)03659"/>
    <property type="match status" value="1"/>
</dbReference>
<evidence type="ECO:0000256" key="3">
    <source>
        <dbReference type="ARBA" id="ARBA00022448"/>
    </source>
</evidence>
<comment type="similarity">
    <text evidence="2">Belongs to the ABC transporter superfamily. ABCC family. Conjugate transporter (TC 3.A.1.208) subfamily.</text>
</comment>
<dbReference type="AlphaFoldDB" id="A7SM18"/>
<feature type="non-terminal residue" evidence="12">
    <location>
        <position position="753"/>
    </location>
</feature>
<keyword evidence="7 9" id="KW-1133">Transmembrane helix</keyword>
<dbReference type="InterPro" id="IPR011527">
    <property type="entry name" value="ABC1_TM_dom"/>
</dbReference>
<evidence type="ECO:0000259" key="11">
    <source>
        <dbReference type="PROSITE" id="PS50929"/>
    </source>
</evidence>
<dbReference type="InterPro" id="IPR003593">
    <property type="entry name" value="AAA+_ATPase"/>
</dbReference>
<dbReference type="STRING" id="45351.A7SM18"/>
<evidence type="ECO:0000259" key="10">
    <source>
        <dbReference type="PROSITE" id="PS50893"/>
    </source>
</evidence>
<dbReference type="FunFam" id="3.40.50.300:FF:000163">
    <property type="entry name" value="Multidrug resistance-associated protein member 4"/>
    <property type="match status" value="1"/>
</dbReference>
<feature type="transmembrane region" description="Helical" evidence="9">
    <location>
        <begin position="226"/>
        <end position="250"/>
    </location>
</feature>
<dbReference type="CDD" id="cd18601">
    <property type="entry name" value="ABC_6TM_MRP4_D2_like"/>
    <property type="match status" value="1"/>
</dbReference>
<proteinExistence type="inferred from homology"/>
<evidence type="ECO:0000256" key="1">
    <source>
        <dbReference type="ARBA" id="ARBA00004141"/>
    </source>
</evidence>